<dbReference type="NCBIfam" id="TIGR01549">
    <property type="entry name" value="HAD-SF-IA-v1"/>
    <property type="match status" value="1"/>
</dbReference>
<dbReference type="InterPro" id="IPR036412">
    <property type="entry name" value="HAD-like_sf"/>
</dbReference>
<dbReference type="InterPro" id="IPR023214">
    <property type="entry name" value="HAD_sf"/>
</dbReference>
<reference evidence="1 2" key="1">
    <citation type="submission" date="2024-02" db="EMBL/GenBank/DDBJ databases">
        <title>Bacterial strain from lacustrine sediment.</title>
        <authorList>
            <person name="Petit C."/>
            <person name="Fadhlaoui K."/>
        </authorList>
    </citation>
    <scope>NUCLEOTIDE SEQUENCE [LARGE SCALE GENOMIC DNA]</scope>
    <source>
        <strain evidence="1 2">IPX-CK</strain>
    </source>
</reference>
<accession>A0ABZ3EQ92</accession>
<keyword evidence="2" id="KW-1185">Reference proteome</keyword>
<dbReference type="InterPro" id="IPR041492">
    <property type="entry name" value="HAD_2"/>
</dbReference>
<dbReference type="Gene3D" id="3.40.50.1000">
    <property type="entry name" value="HAD superfamily/HAD-like"/>
    <property type="match status" value="1"/>
</dbReference>
<dbReference type="RefSeq" id="WP_342755973.1">
    <property type="nucleotide sequence ID" value="NZ_CP146256.1"/>
</dbReference>
<proteinExistence type="predicted"/>
<evidence type="ECO:0000313" key="1">
    <source>
        <dbReference type="EMBL" id="XAH72356.1"/>
    </source>
</evidence>
<dbReference type="InterPro" id="IPR011951">
    <property type="entry name" value="HAD-SF_hydro_IA_YjjG/PynA"/>
</dbReference>
<sequence length="232" mass="26795">MGKFEIILWDVDQTLLDFRRSESYAVRHCFELFGLEVTDEIVALYSGINESFWKRIEKGEIAKKEALIERFRTLFAQIGVTGVEPEEFQKHYADALGSVYYYQDDSYELVKLLKGQYRQYLVTNGITHTQRKKLKLSGLDELVEDIFVSEEIGVPKPQKEYFDRCFSRIQDFDKEKTIIVGDSLSSDMLGGNNAGLVTCWYNPGGLKNDSEVRIDYEINNLQDIISVLNEEP</sequence>
<dbReference type="InterPro" id="IPR006439">
    <property type="entry name" value="HAD-SF_hydro_IA"/>
</dbReference>
<dbReference type="Gene3D" id="1.10.150.240">
    <property type="entry name" value="Putative phosphatase, domain 2"/>
    <property type="match status" value="1"/>
</dbReference>
<name>A0ABZ3EQ92_9FIRM</name>
<dbReference type="Proteomes" id="UP001451571">
    <property type="component" value="Chromosome"/>
</dbReference>
<dbReference type="SUPFAM" id="SSF56784">
    <property type="entry name" value="HAD-like"/>
    <property type="match status" value="1"/>
</dbReference>
<evidence type="ECO:0000313" key="2">
    <source>
        <dbReference type="Proteomes" id="UP001451571"/>
    </source>
</evidence>
<dbReference type="SFLD" id="SFLDG01129">
    <property type="entry name" value="C1.5:_HAD__Beta-PGM__Phosphata"/>
    <property type="match status" value="1"/>
</dbReference>
<dbReference type="Pfam" id="PF13419">
    <property type="entry name" value="HAD_2"/>
    <property type="match status" value="1"/>
</dbReference>
<dbReference type="SFLD" id="SFLDS00003">
    <property type="entry name" value="Haloacid_Dehalogenase"/>
    <property type="match status" value="1"/>
</dbReference>
<dbReference type="InterPro" id="IPR023198">
    <property type="entry name" value="PGP-like_dom2"/>
</dbReference>
<dbReference type="PANTHER" id="PTHR47478">
    <property type="match status" value="1"/>
</dbReference>
<protein>
    <submittedName>
        <fullName evidence="1">YjjG family noncanonical pyrimidine nucleotidase</fullName>
    </submittedName>
</protein>
<dbReference type="PANTHER" id="PTHR47478:SF1">
    <property type="entry name" value="PYRIMIDINE 5'-NUCLEOTIDASE YJJG"/>
    <property type="match status" value="1"/>
</dbReference>
<dbReference type="EMBL" id="CP146256">
    <property type="protein sequence ID" value="XAH72356.1"/>
    <property type="molecule type" value="Genomic_DNA"/>
</dbReference>
<organism evidence="1 2">
    <name type="scientific">Kineothrix sedimenti</name>
    <dbReference type="NCBI Taxonomy" id="3123317"/>
    <lineage>
        <taxon>Bacteria</taxon>
        <taxon>Bacillati</taxon>
        <taxon>Bacillota</taxon>
        <taxon>Clostridia</taxon>
        <taxon>Lachnospirales</taxon>
        <taxon>Lachnospiraceae</taxon>
        <taxon>Kineothrix</taxon>
    </lineage>
</organism>
<dbReference type="NCBIfam" id="TIGR02254">
    <property type="entry name" value="YjjG_YfnB"/>
    <property type="match status" value="1"/>
</dbReference>
<dbReference type="InterPro" id="IPR052550">
    <property type="entry name" value="Pyrimidine_5'-ntase_YjjG"/>
</dbReference>
<gene>
    <name evidence="1" type="ORF">V6984_12550</name>
</gene>